<organism evidence="1 2">
    <name type="scientific">Actinomadura fulvescens</name>
    <dbReference type="NCBI Taxonomy" id="46160"/>
    <lineage>
        <taxon>Bacteria</taxon>
        <taxon>Bacillati</taxon>
        <taxon>Actinomycetota</taxon>
        <taxon>Actinomycetes</taxon>
        <taxon>Streptosporangiales</taxon>
        <taxon>Thermomonosporaceae</taxon>
        <taxon>Actinomadura</taxon>
    </lineage>
</organism>
<evidence type="ECO:0000313" key="1">
    <source>
        <dbReference type="EMBL" id="GAA2629087.1"/>
    </source>
</evidence>
<dbReference type="RefSeq" id="WP_344547547.1">
    <property type="nucleotide sequence ID" value="NZ_BAAATD010000014.1"/>
</dbReference>
<reference evidence="1 2" key="1">
    <citation type="journal article" date="2019" name="Int. J. Syst. Evol. Microbiol.">
        <title>The Global Catalogue of Microorganisms (GCM) 10K type strain sequencing project: providing services to taxonomists for standard genome sequencing and annotation.</title>
        <authorList>
            <consortium name="The Broad Institute Genomics Platform"/>
            <consortium name="The Broad Institute Genome Sequencing Center for Infectious Disease"/>
            <person name="Wu L."/>
            <person name="Ma J."/>
        </authorList>
    </citation>
    <scope>NUCLEOTIDE SEQUENCE [LARGE SCALE GENOMIC DNA]</scope>
    <source>
        <strain evidence="1 2">JCM 6833</strain>
    </source>
</reference>
<proteinExistence type="predicted"/>
<gene>
    <name evidence="1" type="ORF">GCM10010411_78220</name>
</gene>
<keyword evidence="2" id="KW-1185">Reference proteome</keyword>
<comment type="caution">
    <text evidence="1">The sequence shown here is derived from an EMBL/GenBank/DDBJ whole genome shotgun (WGS) entry which is preliminary data.</text>
</comment>
<name>A0ABN3QKX6_9ACTN</name>
<dbReference type="EMBL" id="BAAATD010000014">
    <property type="protein sequence ID" value="GAA2629087.1"/>
    <property type="molecule type" value="Genomic_DNA"/>
</dbReference>
<protein>
    <submittedName>
        <fullName evidence="1">Uncharacterized protein</fullName>
    </submittedName>
</protein>
<evidence type="ECO:0000313" key="2">
    <source>
        <dbReference type="Proteomes" id="UP001501509"/>
    </source>
</evidence>
<dbReference type="Proteomes" id="UP001501509">
    <property type="component" value="Unassembled WGS sequence"/>
</dbReference>
<accession>A0ABN3QKX6</accession>
<sequence length="96" mass="10466">MPWTNSGTRSGRTSPQIRAACHQIATVNGPAPDDGQPHYKLWVESCTHGPWWVGWDGFEYVWLDGPTPGSALGSVESPGYVESAAQEIARVLEVTR</sequence>